<keyword evidence="1" id="KW-1133">Transmembrane helix</keyword>
<dbReference type="EMBL" id="FQUX01000003">
    <property type="protein sequence ID" value="SHF23202.1"/>
    <property type="molecule type" value="Genomic_DNA"/>
</dbReference>
<dbReference type="Gene3D" id="3.60.15.30">
    <property type="entry name" value="Metallo-beta-lactamase domain"/>
    <property type="match status" value="1"/>
</dbReference>
<dbReference type="InterPro" id="IPR029228">
    <property type="entry name" value="Alkyl_sulf_dimr"/>
</dbReference>
<evidence type="ECO:0000313" key="3">
    <source>
        <dbReference type="EMBL" id="SHF23202.1"/>
    </source>
</evidence>
<dbReference type="Gene3D" id="1.25.40.880">
    <property type="entry name" value="Alkyl sulfatase, dimerisation domain"/>
    <property type="match status" value="1"/>
</dbReference>
<dbReference type="PANTHER" id="PTHR43223:SF1">
    <property type="entry name" value="ALKYL_ARYL-SULFATASE BDS1"/>
    <property type="match status" value="1"/>
</dbReference>
<dbReference type="GO" id="GO:0018741">
    <property type="term" value="F:linear primary-alkylsulfatase activity"/>
    <property type="evidence" value="ECO:0007669"/>
    <property type="project" value="InterPro"/>
</dbReference>
<dbReference type="RefSeq" id="WP_072861662.1">
    <property type="nucleotide sequence ID" value="NZ_FQUX01000003.1"/>
</dbReference>
<dbReference type="InterPro" id="IPR036866">
    <property type="entry name" value="RibonucZ/Hydroxyglut_hydro"/>
</dbReference>
<dbReference type="GO" id="GO:0018909">
    <property type="term" value="P:dodecyl sulfate metabolic process"/>
    <property type="evidence" value="ECO:0007669"/>
    <property type="project" value="InterPro"/>
</dbReference>
<dbReference type="CDD" id="cd07710">
    <property type="entry name" value="arylsulfatase_Sdsa1-like_MBL-fold"/>
    <property type="match status" value="1"/>
</dbReference>
<dbReference type="InterPro" id="IPR044097">
    <property type="entry name" value="Bds1/SdsA1_MBL-fold"/>
</dbReference>
<dbReference type="SUPFAM" id="SSF56281">
    <property type="entry name" value="Metallo-hydrolase/oxidoreductase"/>
    <property type="match status" value="1"/>
</dbReference>
<feature type="transmembrane region" description="Helical" evidence="1">
    <location>
        <begin position="21"/>
        <end position="37"/>
    </location>
</feature>
<evidence type="ECO:0000256" key="1">
    <source>
        <dbReference type="SAM" id="Phobius"/>
    </source>
</evidence>
<accession>A0A1M4ZZQ6</accession>
<proteinExistence type="predicted"/>
<name>A0A1M4ZZQ6_9FLAO</name>
<protein>
    <submittedName>
        <fullName evidence="3">Uncharacterized sulfatase</fullName>
    </submittedName>
</protein>
<dbReference type="PANTHER" id="PTHR43223">
    <property type="entry name" value="ALKYL/ARYL-SULFATASE"/>
    <property type="match status" value="1"/>
</dbReference>
<gene>
    <name evidence="3" type="ORF">SAMN03080594_10319</name>
</gene>
<dbReference type="Proteomes" id="UP000184406">
    <property type="component" value="Unassembled WGS sequence"/>
</dbReference>
<dbReference type="InterPro" id="IPR052195">
    <property type="entry name" value="Bact_Alkyl/Aryl-Sulfatase"/>
</dbReference>
<dbReference type="GO" id="GO:0046983">
    <property type="term" value="F:protein dimerization activity"/>
    <property type="evidence" value="ECO:0007669"/>
    <property type="project" value="InterPro"/>
</dbReference>
<keyword evidence="1" id="KW-0472">Membrane</keyword>
<reference evidence="4" key="1">
    <citation type="submission" date="2016-11" db="EMBL/GenBank/DDBJ databases">
        <authorList>
            <person name="Varghese N."/>
            <person name="Submissions S."/>
        </authorList>
    </citation>
    <scope>NUCLEOTIDE SEQUENCE [LARGE SCALE GENOMIC DNA]</scope>
    <source>
        <strain evidence="4">DSM 17539</strain>
    </source>
</reference>
<dbReference type="Pfam" id="PF14863">
    <property type="entry name" value="Alkyl_sulf_dimr"/>
    <property type="match status" value="1"/>
</dbReference>
<sequence>MNKLKSQIAATYSFKTLKYQTILRGAFLVLGIILMPACQNSPNQNTSQVQDQEHPNITKLKSQNAEFIPEIIKLNEKVYVAVGYDGSNASMVIGEQGVVIIDALRALGAAEKVAEEFRNITDKPVEALIYTHGHLDHTGGTSAFIGNNKDVKIIAREGFKDELQEHSPVEPILKQRNIRQFGRDLPAKDIINRGVAPGITPTDRAGKGYIAPNLTFQDSITLNLAGIDIELHAADGETNDELFVWIPDLKTLFAGDNYYKSFPNLYAIRGSQYRDVKSWGESIRKMSTYPVEYLVPGHTRPVSGKTIVHSNLKNYSTAILSVYQQTIDAMNKGYTLQQTVDSVRLADALIEQPNLQEFYGSVPWGVRSIFLHYVGWFDGNPTNLYPLSSSQEAKHMVELAGGEEKMFYKLNQSLEKSDYQWGLELADYLLQTDYEKVKVTKVKIALLRVLAAQQINAPARNYYLSYSYELEKSLKESVL</sequence>
<keyword evidence="4" id="KW-1185">Reference proteome</keyword>
<dbReference type="Pfam" id="PF00753">
    <property type="entry name" value="Lactamase_B"/>
    <property type="match status" value="1"/>
</dbReference>
<keyword evidence="1" id="KW-0812">Transmembrane</keyword>
<feature type="domain" description="Metallo-beta-lactamase" evidence="2">
    <location>
        <begin position="86"/>
        <end position="298"/>
    </location>
</feature>
<organism evidence="3 4">
    <name type="scientific">Arenibacter palladensis</name>
    <dbReference type="NCBI Taxonomy" id="237373"/>
    <lineage>
        <taxon>Bacteria</taxon>
        <taxon>Pseudomonadati</taxon>
        <taxon>Bacteroidota</taxon>
        <taxon>Flavobacteriia</taxon>
        <taxon>Flavobacteriales</taxon>
        <taxon>Flavobacteriaceae</taxon>
        <taxon>Arenibacter</taxon>
    </lineage>
</organism>
<dbReference type="InterPro" id="IPR001279">
    <property type="entry name" value="Metallo-B-lactamas"/>
</dbReference>
<dbReference type="SMART" id="SM00849">
    <property type="entry name" value="Lactamase_B"/>
    <property type="match status" value="1"/>
</dbReference>
<dbReference type="AlphaFoldDB" id="A0A1M4ZZQ6"/>
<evidence type="ECO:0000313" key="4">
    <source>
        <dbReference type="Proteomes" id="UP000184406"/>
    </source>
</evidence>
<evidence type="ECO:0000259" key="2">
    <source>
        <dbReference type="SMART" id="SM00849"/>
    </source>
</evidence>
<dbReference type="InterPro" id="IPR038536">
    <property type="entry name" value="Alkyl/aryl-sulf_dimr_sf"/>
</dbReference>